<dbReference type="SMART" id="SM00758">
    <property type="entry name" value="PA14"/>
    <property type="match status" value="1"/>
</dbReference>
<sequence>MFYFRFSKFFPVWSCFLIVGASASLTITSISPLEGGTHGGTRLTLFGEGFAEDKYDVAYTVLIGNHQCNVLEYYTSHTQVVCETPQVELGTRELVTLTATDSLATHIASRCCFEFSGGSDVVVQAIRPQAGPPGTVVRFSGERGSFGIEVTDFGAVAFGDTLCEIEEEDAVQWVRQKTYELQCQLATGLMAAENLTMAQQSGALTEPLSAGSLNLTMRMADDWSGELAYIHPDNRMVDLRGKLYHFQIHPEMTSVDPAIGSVAGGTVLTITGAGLPASLDAAAELTIEAGGVPCDVVQSTSAEVQCVTHTAPQEGLGELCAVILDGIAYYPGGRGVNFTWWSNFTGSLDKWRDALGGSGVDEEPLEANSSWVVTDALQDPLDKEDFYVSRMRTLFLPPVTGPYTFYVSGDDQVEVRGASCVTEGGWGDTALEELCEVPGWTQWRVWDKYAEQEAAPRELRAGVPYLLEVLHRNYAGMSSAAVGVRMPGGSAPQPNSVSEVQRIATAAPSHGQTQTLRALGLSAVGSLQLVTIEGPTSACSPTAVGFLLYLDGHWTELLRVNSSAQEVEAALEVLPSVHGLNATVQQLEAAANSCASYSVEFHPALGAVALIEGFVEAATARTVAPSVGGVPPASSAESETGAGNATHAPTALEGAASQEMRVVVDGVREGSPGLTGSFWLFDDPADFMAGVQLAHDASASAVQQAVMEIGELDAKSKPPVVVREWFEDGLGHSGWQWLVQYPYAEEGMQPAPLLIDPLGEFPFGLQGGDVVAYANVTRAQSAPIDGEVGVSMAGSNTVFFAHNATSAQVRAALHELPTVGQVLVVAEDATLDGTRSWEVVFEPMSNPGGDLPLMVADAQRLGGTPGAAVVVTEEQAGSLDIIARPIPGDYLRVPEASPDALRFTVAGVPASCRASPRVGGCRFQHDAAVTPRVHRASPEEAVPGAILTLAGSGLAAEQGQAAVVSLGTAECVPVGAPADGEVRCTLGQGEAGWHEVRVVVPGLGAAAHPTNTPVRVRLDSLAVTAASPTEVAAEGATMVTLTGTGFAAGDCDRHVVHVGSSACIPYVCGATELLCRLDADGTAGTHDVTLQLLAIDTAAFPPELATLAQGLRTSLGDLPRASAVTPSEMSTGGGVVHIFGQALHPASAAIFLRPEGAGGVARRSRRQLLQSDTDTGDETPLSEVLFAGAEECALVADLSSPSELVCEAGASAVAGASFEVLVTVGDAEVTVVAPGAGAALLRDLTLTAVSPRVGSLAGGTRITVTGTGFAPEAGLNAVFTRVPVSTTFPNGVVPCDVEQASETEIVCVTRPHCAADASAADPYARRCEHAPTPESLLEVAACPENLTTALGATVPVSTALGRLRCWAEPGIATARCAAAEGRACTFAYTASSTPTVASVAPQVVATSATEVLTMVGENFPQDMEVRLMPVNTADTALRCAIGDGAGTTSTELTCSVPGGAAPGMYHVEVYNAANGEGGIARMPVVFAASVMSVELSSGSMAGGAEVTLRGGGAGFHGDSSQHTMSVGGMPWRVLRSSGSELVCESFNVTGRLAAAYYVLEQGTRSLPALAARSPDATGYVNAVHSDWVRGGPEELGTVADYFGVSYSGYIHVAELGEYWFSVVGDDESAVWVNGRAVWHSELDEGTEQQAVDLSVGYHELRVDYLEAQGRAHVSLKYRIPGAVESVPVPEEAFFLVRPETPLAVELSVNGVPAALECSSESTSGTGGCSYTYAASSTPHVAEVLPLEIRDGGERVTLRGALFGSAPDDNWARIGGGECIVVAVQRAPAPPSGGSAGEPDGGMGNGTALPPPPGNLRRHRRLLQPSGASRLEPTAEGHELECIAPTLPAGTYPVRAGVRGRGAALGEHSLVYPLGVTAVSPAAGSAFGGVHVTVTGLGFPEEPYNRTAVTLAVAFGEDSCEVLSSTATSLVCRTADPGAEGVGETRRVDVTVSSALGGHMSARGTWSEAAFEFSASAAPVILEVAPPTLAPHAEATELLVTWQPPPGMEVSLQSLEVKVAGRVCARREASASQITCAAPSLPAGSHPVRLWAGGTLGFSAAYTVDVPLEVSGMAPEAGSAAGGQAVTVAGAGFDVENSTQNEVTIGGSTCAVLNVSSTRLVCLTPAQETYGQREVWARTLSMPEPTLVGTYQVEETLTAVISWCSPTRGSTEGGTLLTISGDRFGNNPTALKVLVGDAPCSSITLVTPDTTLTCITSKPVAGAGAAPAAVMVYKAGGASELATAGARQGGVWFQYVDLWSRSSTWGGADPPAEGDSVYIPAGVTVLLDVSPPRLVALFVEGTLQFDDNRAQLHLAASYILVHKGGHLVAGTAEAPYPAESSASITLHGDMESPELPTYGAKVLAVRDGAVDLHGSAREPTWTRLDRTVHPGDTELELADRVSWRPGDRVVVASSSFLAHEVDEARVTRVEALPAGGSRVTLATPLRYTHLGVVAQFGDAGSVDMRAEVGVLTRNVLLQGDAGHSEAQQYGAHVLVHDPVGGACSNRPASDCAAPSAAALRMRHVEMRRCGQAFRLGRYCIHFHMHGDASASYVASSVVHGSFNRAVALHGTHRCQITRNVAYDVKGHTFFVEDGVEMENVFEGNLGILTRKSHSLLNTDTTPATFWITNPDNVVRDNVAAGSEAYGFWYRLLEHPEGAAHTEAVCPKRTPLREFSGNSAHSNLRYGLRIFEEYYPEETPCKSWQGSPIQAEFANFTAYKNGMKGAIATQVGEVVFRDFRVADCGAGPAASAAKVNGKDHGGGLEMTWVVDGRARSPHAGAPALMDAMAGIDRALVVARSEEGREGTAGAWNTGRGLRGVITQTKSSRMKVRGVTFWGWSGGQFFALEACGKCKFRQGGFTTHVAHTRFAGPGSDQPAIATWSWSHQGILLDMDGSLVGDQACARLGGAWCGTEGGLPGATLVAAHGLLLPEECDDTDTAFPGAAAGGSAVCRPGLVHRRVMINGHKPSSVIKFYNLNVSRWQDGALRMDSIPFSKYNDQGYQFTVVAGGRDYELSWATPYRVDPRAYQAHDMEALEVGDAVFLHTHHLNEEDHFYVNGGAGSAAFPPTTAPHGAHFYQPNRTYNPVDRVDDTVHTVLLRGNASSRLKVEAFICPDAGCPQPPPAPIGYGNVAGVVYWSDESTWRNHSLGRMPQAGDDVDIPEDMRLVLDLSTPVLNAVRVQGELYFADPALFPVPARVEVALRAVYVVADGGAIVAGIPGLEYNHTALIELHGQRDTPQWALSNDANLGAKVLAAVARYVESVDGARTRLVGQILLHGRPILRRWTRLAASAAAGSETLALAQPVDWSRGQEVVVTSASWNPHEAEVAVIRRVLSGGLELELEAPLKHDHKGVRRVLGGGVDTPEPRELVTHAEVGLLSAEILVRAADGEAQHAGWRPGGESAAAGCHAGGEARMCGFGARVAAYGAGSTLHLRDVAVWHGGQAGLERPAVLLQDVGATSSYIERCALAFNLDSAVGVAGDTRGARLAGNVAFESVDRSTVLVTAQETEVVENLALGTVKLAAGKSGFDNQLPATFEVGPMNMVSHNVAAGSDRIGMRLAAEDCAGRLHNDSDSGGSGEEARSAGHVRDNTAHASLVGVLLEASGGGVCSGAPRTVVHHCWDFGVLAGLQGLAEDVLLEDAMVADTRHAGVLILRKGTMTEQVEAAMRGGALVGASATEECRKCAVTSDPGCHPNLSRQSYARAGYPGGSPSYGLISSTFATAFTPGPEHKPWDGLKGYPTIHGVMRVTGVRLASFGPDAGSCGAESFAIANHAKAPDAFHPHYFSGMTREDVPDQGLLRFHDADPSWRNPSDCGTDVYDSSHPLAYYDDEDAIGVHGGGAGGVPLNCDGPRHIYFQDVDGSLLGSPGTLLGALAHQPRPQVEQGTPYVDAACDAAPPWSAVKCVAGRAGESRPAGPGRPVAGVFADPQLVVLESRDADSEDRNVSPAKLVDQGTGAADLLVSAMDHGWCFGYTCQKRLSTFWSVVSSGEVYSVNFTGTPPRVLRVWFPYAAADAEVVLHINYFEPNRRYVWTEEAGRVDPSRSLSTCLDATGQLADPSCIPSIGDGTRHGAFFWHQLGSMLYVKVRGGQHLEVRTEPVIMVSATLALSIDDFYAERYVENVAYVLGIDPSRIKVASVVAGSVVLQFNIEASQSEVAGLQVRPRQRGAAPRNRKVFVSAKPPVIDATWAMLGSPVDATWGSARLSHGCHVGQCSALPWMPRGAVLGSPVDATWGSARLSRGCHVGQCSALPWMPRGAVGSARL</sequence>
<dbReference type="InterPro" id="IPR002909">
    <property type="entry name" value="IPT_dom"/>
</dbReference>
<dbReference type="PROSITE" id="PS51484">
    <property type="entry name" value="G8"/>
    <property type="match status" value="2"/>
</dbReference>
<dbReference type="InterPro" id="IPR014756">
    <property type="entry name" value="Ig_E-set"/>
</dbReference>
<dbReference type="EMBL" id="LGRX02019525">
    <property type="protein sequence ID" value="KAK3258451.1"/>
    <property type="molecule type" value="Genomic_DNA"/>
</dbReference>
<keyword evidence="2 6" id="KW-0732">Signal</keyword>
<keyword evidence="10" id="KW-1185">Reference proteome</keyword>
<dbReference type="Pfam" id="PF10162">
    <property type="entry name" value="G8"/>
    <property type="match status" value="2"/>
</dbReference>
<dbReference type="Gene3D" id="3.90.182.10">
    <property type="entry name" value="Toxin - Anthrax Protective Antigen,domain 1"/>
    <property type="match status" value="1"/>
</dbReference>
<gene>
    <name evidence="9" type="ORF">CYMTET_32501</name>
</gene>
<dbReference type="InterPro" id="IPR013783">
    <property type="entry name" value="Ig-like_fold"/>
</dbReference>
<reference evidence="9 10" key="1">
    <citation type="journal article" date="2015" name="Genome Biol. Evol.">
        <title>Comparative Genomics of a Bacterivorous Green Alga Reveals Evolutionary Causalities and Consequences of Phago-Mixotrophic Mode of Nutrition.</title>
        <authorList>
            <person name="Burns J.A."/>
            <person name="Paasch A."/>
            <person name="Narechania A."/>
            <person name="Kim E."/>
        </authorList>
    </citation>
    <scope>NUCLEOTIDE SEQUENCE [LARGE SCALE GENOMIC DNA]</scope>
    <source>
        <strain evidence="9 10">PLY_AMNH</strain>
    </source>
</reference>
<feature type="domain" description="G8" evidence="7">
    <location>
        <begin position="3140"/>
        <end position="3289"/>
    </location>
</feature>
<dbReference type="SMART" id="SM00429">
    <property type="entry name" value="IPT"/>
    <property type="match status" value="9"/>
</dbReference>
<dbReference type="InterPro" id="IPR052387">
    <property type="entry name" value="Fibrocystin"/>
</dbReference>
<evidence type="ECO:0000259" key="8">
    <source>
        <dbReference type="PROSITE" id="PS51820"/>
    </source>
</evidence>
<dbReference type="PANTHER" id="PTHR46769">
    <property type="entry name" value="POLYCYSTIC KIDNEY AND HEPATIC DISEASE 1 (AUTOSOMAL RECESSIVE)-LIKE 1"/>
    <property type="match status" value="1"/>
</dbReference>
<dbReference type="InterPro" id="IPR037524">
    <property type="entry name" value="PA14/GLEYA"/>
</dbReference>
<proteinExistence type="predicted"/>
<evidence type="ECO:0000256" key="1">
    <source>
        <dbReference type="ARBA" id="ARBA00004196"/>
    </source>
</evidence>
<evidence type="ECO:0000313" key="10">
    <source>
        <dbReference type="Proteomes" id="UP001190700"/>
    </source>
</evidence>
<dbReference type="InterPro" id="IPR019316">
    <property type="entry name" value="G8_domain"/>
</dbReference>
<dbReference type="InterPro" id="IPR011658">
    <property type="entry name" value="PA14_dom"/>
</dbReference>
<dbReference type="Pfam" id="PF07691">
    <property type="entry name" value="PA14"/>
    <property type="match status" value="1"/>
</dbReference>
<comment type="caution">
    <text evidence="9">The sequence shown here is derived from an EMBL/GenBank/DDBJ whole genome shotgun (WGS) entry which is preliminary data.</text>
</comment>
<feature type="region of interest" description="Disordered" evidence="5">
    <location>
        <begin position="626"/>
        <end position="647"/>
    </location>
</feature>
<dbReference type="SMART" id="SM01225">
    <property type="entry name" value="G8"/>
    <property type="match status" value="2"/>
</dbReference>
<dbReference type="Proteomes" id="UP001190700">
    <property type="component" value="Unassembled WGS sequence"/>
</dbReference>
<accession>A0AAE0KRT2</accession>
<evidence type="ECO:0008006" key="11">
    <source>
        <dbReference type="Google" id="ProtNLM"/>
    </source>
</evidence>
<evidence type="ECO:0000256" key="5">
    <source>
        <dbReference type="SAM" id="MobiDB-lite"/>
    </source>
</evidence>
<protein>
    <recommendedName>
        <fullName evidence="11">Fibrocystin-L</fullName>
    </recommendedName>
</protein>
<dbReference type="Gene3D" id="2.60.40.10">
    <property type="entry name" value="Immunoglobulins"/>
    <property type="match status" value="9"/>
</dbReference>
<dbReference type="SUPFAM" id="SSF56988">
    <property type="entry name" value="Anthrax protective antigen"/>
    <property type="match status" value="1"/>
</dbReference>
<feature type="domain" description="PA14" evidence="8">
    <location>
        <begin position="1547"/>
        <end position="1692"/>
    </location>
</feature>
<evidence type="ECO:0000313" key="9">
    <source>
        <dbReference type="EMBL" id="KAK3258451.1"/>
    </source>
</evidence>
<dbReference type="PROSITE" id="PS51820">
    <property type="entry name" value="PA14"/>
    <property type="match status" value="2"/>
</dbReference>
<keyword evidence="3" id="KW-0677">Repeat</keyword>
<dbReference type="Pfam" id="PF24606">
    <property type="entry name" value="CEMIP_beta-hel"/>
    <property type="match status" value="1"/>
</dbReference>
<name>A0AAE0KRT2_9CHLO</name>
<feature type="compositionally biased region" description="Gly residues" evidence="5">
    <location>
        <begin position="1793"/>
        <end position="1804"/>
    </location>
</feature>
<organism evidence="9 10">
    <name type="scientific">Cymbomonas tetramitiformis</name>
    <dbReference type="NCBI Taxonomy" id="36881"/>
    <lineage>
        <taxon>Eukaryota</taxon>
        <taxon>Viridiplantae</taxon>
        <taxon>Chlorophyta</taxon>
        <taxon>Pyramimonadophyceae</taxon>
        <taxon>Pyramimonadales</taxon>
        <taxon>Pyramimonadaceae</taxon>
        <taxon>Cymbomonas</taxon>
    </lineage>
</organism>
<dbReference type="InterPro" id="IPR055401">
    <property type="entry name" value="CEMIP_beta-hel_dom"/>
</dbReference>
<comment type="subcellular location">
    <subcellularLocation>
        <location evidence="1">Cell envelope</location>
    </subcellularLocation>
</comment>
<feature type="domain" description="PA14" evidence="8">
    <location>
        <begin position="331"/>
        <end position="501"/>
    </location>
</feature>
<evidence type="ECO:0000259" key="7">
    <source>
        <dbReference type="PROSITE" id="PS51484"/>
    </source>
</evidence>
<dbReference type="PANTHER" id="PTHR46769:SF2">
    <property type="entry name" value="FIBROCYSTIN-L ISOFORM 2 PRECURSOR-RELATED"/>
    <property type="match status" value="1"/>
</dbReference>
<dbReference type="CDD" id="cd00603">
    <property type="entry name" value="IPT_PCSR"/>
    <property type="match status" value="8"/>
</dbReference>
<dbReference type="Pfam" id="PF01833">
    <property type="entry name" value="TIG"/>
    <property type="match status" value="8"/>
</dbReference>
<evidence type="ECO:0000256" key="4">
    <source>
        <dbReference type="ARBA" id="ARBA00023180"/>
    </source>
</evidence>
<evidence type="ECO:0000256" key="6">
    <source>
        <dbReference type="SAM" id="SignalP"/>
    </source>
</evidence>
<dbReference type="SUPFAM" id="SSF81296">
    <property type="entry name" value="E set domains"/>
    <property type="match status" value="8"/>
</dbReference>
<feature type="chain" id="PRO_5042073402" description="Fibrocystin-L" evidence="6">
    <location>
        <begin position="24"/>
        <end position="4262"/>
    </location>
</feature>
<keyword evidence="4" id="KW-0325">Glycoprotein</keyword>
<feature type="non-terminal residue" evidence="9">
    <location>
        <position position="4262"/>
    </location>
</feature>
<feature type="signal peptide" evidence="6">
    <location>
        <begin position="1"/>
        <end position="23"/>
    </location>
</feature>
<evidence type="ECO:0000256" key="2">
    <source>
        <dbReference type="ARBA" id="ARBA00022729"/>
    </source>
</evidence>
<feature type="region of interest" description="Disordered" evidence="5">
    <location>
        <begin position="1788"/>
        <end position="1811"/>
    </location>
</feature>
<evidence type="ECO:0000256" key="3">
    <source>
        <dbReference type="ARBA" id="ARBA00022737"/>
    </source>
</evidence>
<feature type="domain" description="G8" evidence="7">
    <location>
        <begin position="2262"/>
        <end position="2385"/>
    </location>
</feature>